<dbReference type="InterPro" id="IPR002734">
    <property type="entry name" value="RibDG_C"/>
</dbReference>
<evidence type="ECO:0000313" key="2">
    <source>
        <dbReference type="EMBL" id="NYG58597.1"/>
    </source>
</evidence>
<dbReference type="EMBL" id="JACCAA010000001">
    <property type="protein sequence ID" value="NYG58597.1"/>
    <property type="molecule type" value="Genomic_DNA"/>
</dbReference>
<sequence length="184" mass="20006">MTRTTTAHLFYSLNGVSEAPDQWQFDAFGQEEGERMGASISTVSDVVIGRKLWSEWRDYWTSAAADDPFGDFINPIPKHVVSSTLTGDLDWNSTLVDGDAIDYVNRLKDGDGGDIAVVGGVETVRSLFLGGAIDLLTLTMHPAITGTGRRLFDESTPLTRLDLVDSGASSRGNIFLTYRLKADA</sequence>
<accession>A0A7Y9RXP8</accession>
<dbReference type="SUPFAM" id="SSF53597">
    <property type="entry name" value="Dihydrofolate reductase-like"/>
    <property type="match status" value="1"/>
</dbReference>
<proteinExistence type="predicted"/>
<gene>
    <name evidence="2" type="ORF">BJ980_001520</name>
</gene>
<reference evidence="2 3" key="1">
    <citation type="submission" date="2020-07" db="EMBL/GenBank/DDBJ databases">
        <title>Sequencing the genomes of 1000 actinobacteria strains.</title>
        <authorList>
            <person name="Klenk H.-P."/>
        </authorList>
    </citation>
    <scope>NUCLEOTIDE SEQUENCE [LARGE SCALE GENOMIC DNA]</scope>
    <source>
        <strain evidence="2 3">DSM 23819</strain>
    </source>
</reference>
<comment type="caution">
    <text evidence="2">The sequence shown here is derived from an EMBL/GenBank/DDBJ whole genome shotgun (WGS) entry which is preliminary data.</text>
</comment>
<dbReference type="Gene3D" id="3.40.430.10">
    <property type="entry name" value="Dihydrofolate Reductase, subunit A"/>
    <property type="match status" value="1"/>
</dbReference>
<organism evidence="2 3">
    <name type="scientific">Nocardioides daedukensis</name>
    <dbReference type="NCBI Taxonomy" id="634462"/>
    <lineage>
        <taxon>Bacteria</taxon>
        <taxon>Bacillati</taxon>
        <taxon>Actinomycetota</taxon>
        <taxon>Actinomycetes</taxon>
        <taxon>Propionibacteriales</taxon>
        <taxon>Nocardioidaceae</taxon>
        <taxon>Nocardioides</taxon>
    </lineage>
</organism>
<dbReference type="GO" id="GO:0009231">
    <property type="term" value="P:riboflavin biosynthetic process"/>
    <property type="evidence" value="ECO:0007669"/>
    <property type="project" value="InterPro"/>
</dbReference>
<evidence type="ECO:0000259" key="1">
    <source>
        <dbReference type="Pfam" id="PF01872"/>
    </source>
</evidence>
<dbReference type="AlphaFoldDB" id="A0A7Y9RXP8"/>
<keyword evidence="3" id="KW-1185">Reference proteome</keyword>
<dbReference type="GO" id="GO:0008703">
    <property type="term" value="F:5-amino-6-(5-phosphoribosylamino)uracil reductase activity"/>
    <property type="evidence" value="ECO:0007669"/>
    <property type="project" value="InterPro"/>
</dbReference>
<feature type="domain" description="Bacterial bifunctional deaminase-reductase C-terminal" evidence="1">
    <location>
        <begin position="6"/>
        <end position="173"/>
    </location>
</feature>
<protein>
    <submittedName>
        <fullName evidence="2">RNA polymerase sigma-70 factor (ECF subfamily)</fullName>
    </submittedName>
</protein>
<dbReference type="Pfam" id="PF01872">
    <property type="entry name" value="RibD_C"/>
    <property type="match status" value="1"/>
</dbReference>
<dbReference type="Proteomes" id="UP000540656">
    <property type="component" value="Unassembled WGS sequence"/>
</dbReference>
<dbReference type="InterPro" id="IPR024072">
    <property type="entry name" value="DHFR-like_dom_sf"/>
</dbReference>
<dbReference type="RefSeq" id="WP_179501746.1">
    <property type="nucleotide sequence ID" value="NZ_JACCAA010000001.1"/>
</dbReference>
<evidence type="ECO:0000313" key="3">
    <source>
        <dbReference type="Proteomes" id="UP000540656"/>
    </source>
</evidence>
<name>A0A7Y9RXP8_9ACTN</name>